<organism evidence="1 2">
    <name type="scientific">Raoultella terrigena</name>
    <name type="common">Klebsiella terrigena</name>
    <dbReference type="NCBI Taxonomy" id="577"/>
    <lineage>
        <taxon>Bacteria</taxon>
        <taxon>Pseudomonadati</taxon>
        <taxon>Pseudomonadota</taxon>
        <taxon>Gammaproteobacteria</taxon>
        <taxon>Enterobacterales</taxon>
        <taxon>Enterobacteriaceae</taxon>
        <taxon>Klebsiella/Raoultella group</taxon>
        <taxon>Raoultella</taxon>
    </lineage>
</organism>
<dbReference type="Proteomes" id="UP000594500">
    <property type="component" value="Chromosome"/>
</dbReference>
<protein>
    <submittedName>
        <fullName evidence="1">Uncharacterized protein</fullName>
    </submittedName>
</protein>
<accession>A0AAQ0BN57</accession>
<evidence type="ECO:0000313" key="2">
    <source>
        <dbReference type="Proteomes" id="UP000594500"/>
    </source>
</evidence>
<evidence type="ECO:0000313" key="1">
    <source>
        <dbReference type="EMBL" id="QPF08240.1"/>
    </source>
</evidence>
<proteinExistence type="predicted"/>
<sequence>MPFNRHHTIRSVNEQLSHLTKSMFDVSGARITVEGKPLRQFSRFVQQIQYDVSAIRREYLEIEDDRRSRSWNFLRINDGATDRQSNEREIFTRSLIV</sequence>
<dbReference type="EMBL" id="CP062916">
    <property type="protein sequence ID" value="QPF08240.1"/>
    <property type="molecule type" value="Genomic_DNA"/>
</dbReference>
<reference evidence="1 2" key="1">
    <citation type="submission" date="2020-10" db="EMBL/GenBank/DDBJ databases">
        <title>Resistance determinants and their genetic context in bacteria from a longitudinal study of pigs reared under conventional and antibiotic-free husbandry practices.</title>
        <authorList>
            <person name="Poulin-Laprade D."/>
            <person name="Brouard J.-S."/>
            <person name="Gagnon N."/>
            <person name="Turcotte A."/>
            <person name="Langlois A."/>
            <person name="Matte J.J."/>
            <person name="Carrillo C.D."/>
            <person name="Zaheer R."/>
            <person name="McAllister T."/>
            <person name="Topp E."/>
            <person name="Talbot G."/>
        </authorList>
    </citation>
    <scope>NUCLEOTIDE SEQUENCE [LARGE SCALE GENOMIC DNA]</scope>
    <source>
        <strain evidence="1 2">Res13-Abat-PEB01-P1-04-A</strain>
    </source>
</reference>
<dbReference type="RefSeq" id="WP_195709865.1">
    <property type="nucleotide sequence ID" value="NZ_CP062916.1"/>
</dbReference>
<name>A0AAQ0BN57_RAOTE</name>
<gene>
    <name evidence="1" type="ORF">IMO34_23525</name>
</gene>
<dbReference type="AlphaFoldDB" id="A0AAQ0BN57"/>